<dbReference type="InterPro" id="IPR031100">
    <property type="entry name" value="LOG_fam"/>
</dbReference>
<dbReference type="AlphaFoldDB" id="A0A1E1LLZ0"/>
<proteinExistence type="predicted"/>
<dbReference type="InterPro" id="IPR005269">
    <property type="entry name" value="LOG"/>
</dbReference>
<dbReference type="GO" id="GO:0009691">
    <property type="term" value="P:cytokinin biosynthetic process"/>
    <property type="evidence" value="ECO:0007669"/>
    <property type="project" value="InterPro"/>
</dbReference>
<dbReference type="PANTHER" id="PTHR31223:SF70">
    <property type="entry name" value="LOG FAMILY PROTEIN YJL055W"/>
    <property type="match status" value="1"/>
</dbReference>
<protein>
    <submittedName>
        <fullName evidence="1">Related to Rossmann fold nucleotide-binding protein</fullName>
    </submittedName>
</protein>
<reference evidence="2" key="1">
    <citation type="submission" date="2016-03" db="EMBL/GenBank/DDBJ databases">
        <authorList>
            <person name="Guldener U."/>
        </authorList>
    </citation>
    <scope>NUCLEOTIDE SEQUENCE [LARGE SCALE GENOMIC DNA]</scope>
    <source>
        <strain evidence="2">04CH-RAC-A.6.1</strain>
    </source>
</reference>
<dbReference type="FunFam" id="3.40.50.450:FF:000018">
    <property type="entry name" value="Lysine decarboxylase-like protein"/>
    <property type="match status" value="1"/>
</dbReference>
<keyword evidence="2" id="KW-1185">Reference proteome</keyword>
<dbReference type="GO" id="GO:0005829">
    <property type="term" value="C:cytosol"/>
    <property type="evidence" value="ECO:0007669"/>
    <property type="project" value="TreeGrafter"/>
</dbReference>
<dbReference type="PANTHER" id="PTHR31223">
    <property type="entry name" value="LOG FAMILY PROTEIN YJL055W"/>
    <property type="match status" value="1"/>
</dbReference>
<dbReference type="Pfam" id="PF03641">
    <property type="entry name" value="Lysine_decarbox"/>
    <property type="match status" value="1"/>
</dbReference>
<dbReference type="Proteomes" id="UP000178912">
    <property type="component" value="Unassembled WGS sequence"/>
</dbReference>
<dbReference type="SUPFAM" id="SSF102405">
    <property type="entry name" value="MCP/YpsA-like"/>
    <property type="match status" value="1"/>
</dbReference>
<dbReference type="Gene3D" id="3.40.50.450">
    <property type="match status" value="1"/>
</dbReference>
<gene>
    <name evidence="1" type="ORF">RAG0_15628</name>
</gene>
<name>A0A1E1LLZ0_9HELO</name>
<dbReference type="NCBIfam" id="TIGR00730">
    <property type="entry name" value="Rossman fold protein, TIGR00730 family"/>
    <property type="match status" value="1"/>
</dbReference>
<dbReference type="OrthoDB" id="414463at2759"/>
<dbReference type="GO" id="GO:0016799">
    <property type="term" value="F:hydrolase activity, hydrolyzing N-glycosyl compounds"/>
    <property type="evidence" value="ECO:0007669"/>
    <property type="project" value="TreeGrafter"/>
</dbReference>
<accession>A0A1E1LLZ0</accession>
<evidence type="ECO:0000313" key="1">
    <source>
        <dbReference type="EMBL" id="CZT11501.1"/>
    </source>
</evidence>
<organism evidence="1 2">
    <name type="scientific">Rhynchosporium agropyri</name>
    <dbReference type="NCBI Taxonomy" id="914238"/>
    <lineage>
        <taxon>Eukaryota</taxon>
        <taxon>Fungi</taxon>
        <taxon>Dikarya</taxon>
        <taxon>Ascomycota</taxon>
        <taxon>Pezizomycotina</taxon>
        <taxon>Leotiomycetes</taxon>
        <taxon>Helotiales</taxon>
        <taxon>Ploettnerulaceae</taxon>
        <taxon>Rhynchosporium</taxon>
    </lineage>
</organism>
<dbReference type="EMBL" id="FJUX01000141">
    <property type="protein sequence ID" value="CZT11501.1"/>
    <property type="molecule type" value="Genomic_DNA"/>
</dbReference>
<evidence type="ECO:0000313" key="2">
    <source>
        <dbReference type="Proteomes" id="UP000178912"/>
    </source>
</evidence>
<sequence length="221" mass="23759">MAQAIVCVFCGSSPGKSPAFMEAAKSLGVYFHENKINLVYGGGTTGLMGEVARTLVALSGPESVQGIIPAPLMQQEHRTNEITKATYEGREYSIPDENIYGRTTIVKDMHSRKQEMAKRVIEGGPGSGFVALPGGYGTWEELMEVVTWNQLGIHDKPVVILNVKGYCSGLLAQMRSGVEAGFVSAGQADIAIEAKTAEECGLALKNYLISDGRLNLEWTSN</sequence>